<dbReference type="Proteomes" id="UP000091820">
    <property type="component" value="Unassembled WGS sequence"/>
</dbReference>
<evidence type="ECO:0000256" key="10">
    <source>
        <dbReference type="ARBA" id="ARBA00023273"/>
    </source>
</evidence>
<evidence type="ECO:0000256" key="2">
    <source>
        <dbReference type="ARBA" id="ARBA00009082"/>
    </source>
</evidence>
<evidence type="ECO:0000256" key="12">
    <source>
        <dbReference type="SAM" id="Phobius"/>
    </source>
</evidence>
<comment type="subcellular location">
    <subcellularLocation>
        <location evidence="1">Cell projection</location>
        <location evidence="1">Cilium membrane</location>
        <topology evidence="1">Multi-pass membrane protein</topology>
    </subcellularLocation>
</comment>
<dbReference type="STRING" id="37001.A0A1A9WQ05"/>
<protein>
    <recommendedName>
        <fullName evidence="3">Transmembrane protein 231</fullName>
    </recommendedName>
</protein>
<reference evidence="14" key="1">
    <citation type="submission" date="2014-03" db="EMBL/GenBank/DDBJ databases">
        <authorList>
            <person name="Aksoy S."/>
            <person name="Warren W."/>
            <person name="Wilson R.K."/>
        </authorList>
    </citation>
    <scope>NUCLEOTIDE SEQUENCE [LARGE SCALE GENOMIC DNA]</scope>
    <source>
        <strain evidence="14">IAEA</strain>
    </source>
</reference>
<keyword evidence="6 12" id="KW-1133">Transmembrane helix</keyword>
<accession>A0A1A9WQ05</accession>
<dbReference type="InterPro" id="IPR019306">
    <property type="entry name" value="TMEM231"/>
</dbReference>
<keyword evidence="4" id="KW-1003">Cell membrane</keyword>
<keyword evidence="5 12" id="KW-0812">Transmembrane</keyword>
<dbReference type="GO" id="GO:0060170">
    <property type="term" value="C:ciliary membrane"/>
    <property type="evidence" value="ECO:0007669"/>
    <property type="project" value="UniProtKB-SubCell"/>
</dbReference>
<reference evidence="13" key="2">
    <citation type="submission" date="2020-05" db="UniProtKB">
        <authorList>
            <consortium name="EnsemblMetazoa"/>
        </authorList>
    </citation>
    <scope>IDENTIFICATION</scope>
    <source>
        <strain evidence="13">IAEA</strain>
    </source>
</reference>
<keyword evidence="8 12" id="KW-0472">Membrane</keyword>
<dbReference type="Pfam" id="PF10149">
    <property type="entry name" value="TM231"/>
    <property type="match status" value="1"/>
</dbReference>
<comment type="function">
    <text evidence="11">Transmembrane component of the tectonic-like complex, a complex localized at the transition zone of primary cilia and acting as a barrier that prevents diffusion of transmembrane proteins between the cilia and plasma membranes. Required for ciliogenesis and sonic hedgehog/SHH signaling.</text>
</comment>
<evidence type="ECO:0000256" key="4">
    <source>
        <dbReference type="ARBA" id="ARBA00022475"/>
    </source>
</evidence>
<dbReference type="GO" id="GO:0035869">
    <property type="term" value="C:ciliary transition zone"/>
    <property type="evidence" value="ECO:0007669"/>
    <property type="project" value="TreeGrafter"/>
</dbReference>
<keyword evidence="7" id="KW-0969">Cilium</keyword>
<evidence type="ECO:0000256" key="3">
    <source>
        <dbReference type="ARBA" id="ARBA00015087"/>
    </source>
</evidence>
<dbReference type="GO" id="GO:0060271">
    <property type="term" value="P:cilium assembly"/>
    <property type="evidence" value="ECO:0007669"/>
    <property type="project" value="TreeGrafter"/>
</dbReference>
<evidence type="ECO:0000256" key="7">
    <source>
        <dbReference type="ARBA" id="ARBA00023069"/>
    </source>
</evidence>
<keyword evidence="9" id="KW-0325">Glycoprotein</keyword>
<organism evidence="13 14">
    <name type="scientific">Glossina brevipalpis</name>
    <dbReference type="NCBI Taxonomy" id="37001"/>
    <lineage>
        <taxon>Eukaryota</taxon>
        <taxon>Metazoa</taxon>
        <taxon>Ecdysozoa</taxon>
        <taxon>Arthropoda</taxon>
        <taxon>Hexapoda</taxon>
        <taxon>Insecta</taxon>
        <taxon>Pterygota</taxon>
        <taxon>Neoptera</taxon>
        <taxon>Endopterygota</taxon>
        <taxon>Diptera</taxon>
        <taxon>Brachycera</taxon>
        <taxon>Muscomorpha</taxon>
        <taxon>Hippoboscoidea</taxon>
        <taxon>Glossinidae</taxon>
        <taxon>Glossina</taxon>
    </lineage>
</organism>
<sequence>MKFIPLHTKNTVIIYKNSLCSGASFIVITLCFLSVVIPIFLVSFLSPHPSIDILYEKPNVEFEYKSIFMADTASYGKGWKTKNIFTDLYVCSTFAKLNEIFKEAGNKCDSLRYWTHDLDKDGASDRVHFLQQTDSLECNLTSLKWILVMQAKLKHKCNLSPPAILDVNIDIPMTKQFRSGLVTIDAELFLRQHIEFICPYLGRNVRSQFNTILINPQSRSDLKQYRTSFLLQELKPQPGYFQLKLININYEPRSPEVGLSVQLNLDIEQVGVRYQLSIWERLTQCWLYFASFFGFSFYLMNKLKDYLFSKHIVRSWEIIPWKKLY</sequence>
<dbReference type="EnsemblMetazoa" id="GBRI027700-RA">
    <property type="protein sequence ID" value="GBRI027700-PA"/>
    <property type="gene ID" value="GBRI027700"/>
</dbReference>
<dbReference type="VEuPathDB" id="VectorBase:GBRI027700"/>
<evidence type="ECO:0000256" key="8">
    <source>
        <dbReference type="ARBA" id="ARBA00023136"/>
    </source>
</evidence>
<evidence type="ECO:0000313" key="13">
    <source>
        <dbReference type="EnsemblMetazoa" id="GBRI027700-PA"/>
    </source>
</evidence>
<evidence type="ECO:0000256" key="1">
    <source>
        <dbReference type="ARBA" id="ARBA00004272"/>
    </source>
</evidence>
<dbReference type="PANTHER" id="PTHR14605:SF1">
    <property type="entry name" value="TRANSMEMBRANE PROTEIN 231"/>
    <property type="match status" value="1"/>
</dbReference>
<evidence type="ECO:0000256" key="6">
    <source>
        <dbReference type="ARBA" id="ARBA00022989"/>
    </source>
</evidence>
<evidence type="ECO:0000256" key="9">
    <source>
        <dbReference type="ARBA" id="ARBA00023180"/>
    </source>
</evidence>
<name>A0A1A9WQ05_9MUSC</name>
<feature type="transmembrane region" description="Helical" evidence="12">
    <location>
        <begin position="21"/>
        <end position="45"/>
    </location>
</feature>
<evidence type="ECO:0000256" key="5">
    <source>
        <dbReference type="ARBA" id="ARBA00022692"/>
    </source>
</evidence>
<evidence type="ECO:0000313" key="14">
    <source>
        <dbReference type="Proteomes" id="UP000091820"/>
    </source>
</evidence>
<dbReference type="AlphaFoldDB" id="A0A1A9WQ05"/>
<dbReference type="GO" id="GO:0032880">
    <property type="term" value="P:regulation of protein localization"/>
    <property type="evidence" value="ECO:0007669"/>
    <property type="project" value="TreeGrafter"/>
</dbReference>
<keyword evidence="10" id="KW-0966">Cell projection</keyword>
<proteinExistence type="inferred from homology"/>
<dbReference type="PANTHER" id="PTHR14605">
    <property type="entry name" value="CHST5 PROTEIN"/>
    <property type="match status" value="1"/>
</dbReference>
<evidence type="ECO:0000256" key="11">
    <source>
        <dbReference type="ARBA" id="ARBA00024803"/>
    </source>
</evidence>
<keyword evidence="14" id="KW-1185">Reference proteome</keyword>
<comment type="similarity">
    <text evidence="2">Belongs to the TMEM231 family.</text>
</comment>